<evidence type="ECO:0000259" key="14">
    <source>
        <dbReference type="Pfam" id="PF01292"/>
    </source>
</evidence>
<comment type="subcellular location">
    <subcellularLocation>
        <location evidence="2">Cell membrane</location>
        <topology evidence="2">Multi-pass membrane protein</topology>
    </subcellularLocation>
</comment>
<keyword evidence="11 13" id="KW-0472">Membrane</keyword>
<dbReference type="PANTHER" id="PTHR30529">
    <property type="entry name" value="CYTOCHROME B561"/>
    <property type="match status" value="1"/>
</dbReference>
<comment type="caution">
    <text evidence="15">The sequence shown here is derived from an EMBL/GenBank/DDBJ whole genome shotgun (WGS) entry which is preliminary data.</text>
</comment>
<sequence length="171" mass="19428">MKKKYSWQQAVLHWITAVVIIWATITGFYVGLCNVTPELKALIAFINVSITTLLIPVFIVRLFFYFTAEKPEEINTTRLTQFIAHTVHFIIYLNITIVLVTGVLMMERDINVFDLFIIPQPIHDLAVTALFNTVHIFSCATLAVLILLHIAAVIKHEFSGKKVLKRMSLSA</sequence>
<dbReference type="EMBL" id="CQBM01000002">
    <property type="protein sequence ID" value="CNH90517.1"/>
    <property type="molecule type" value="Genomic_DNA"/>
</dbReference>
<keyword evidence="6 13" id="KW-0812">Transmembrane</keyword>
<comment type="similarity">
    <text evidence="12">Belongs to the cytochrome b561 family.</text>
</comment>
<keyword evidence="4" id="KW-1003">Cell membrane</keyword>
<dbReference type="Pfam" id="PF01292">
    <property type="entry name" value="Ni_hydr_CYTB"/>
    <property type="match status" value="1"/>
</dbReference>
<keyword evidence="5" id="KW-0349">Heme</keyword>
<gene>
    <name evidence="15" type="primary">yceJ_2</name>
    <name evidence="15" type="ORF">ERS008502_01699</name>
</gene>
<dbReference type="GO" id="GO:0009055">
    <property type="term" value="F:electron transfer activity"/>
    <property type="evidence" value="ECO:0007669"/>
    <property type="project" value="InterPro"/>
</dbReference>
<evidence type="ECO:0000313" key="16">
    <source>
        <dbReference type="Proteomes" id="UP000040841"/>
    </source>
</evidence>
<reference evidence="15 16" key="1">
    <citation type="submission" date="2015-03" db="EMBL/GenBank/DDBJ databases">
        <authorList>
            <consortium name="Pathogen Informatics"/>
            <person name="Murphy D."/>
        </authorList>
    </citation>
    <scope>NUCLEOTIDE SEQUENCE [LARGE SCALE GENOMIC DNA]</scope>
    <source>
        <strain evidence="15 16">FE82747</strain>
    </source>
</reference>
<feature type="domain" description="Cytochrome b561 bacterial/Ni-hydrogenase" evidence="14">
    <location>
        <begin position="5"/>
        <end position="167"/>
    </location>
</feature>
<feature type="transmembrane region" description="Helical" evidence="13">
    <location>
        <begin position="126"/>
        <end position="154"/>
    </location>
</feature>
<evidence type="ECO:0000256" key="10">
    <source>
        <dbReference type="ARBA" id="ARBA00023004"/>
    </source>
</evidence>
<evidence type="ECO:0000256" key="9">
    <source>
        <dbReference type="ARBA" id="ARBA00022989"/>
    </source>
</evidence>
<evidence type="ECO:0000256" key="3">
    <source>
        <dbReference type="ARBA" id="ARBA00022448"/>
    </source>
</evidence>
<dbReference type="InterPro" id="IPR016174">
    <property type="entry name" value="Di-haem_cyt_TM"/>
</dbReference>
<dbReference type="PANTHER" id="PTHR30529:SF1">
    <property type="entry name" value="CYTOCHROME B561 HOMOLOG 2"/>
    <property type="match status" value="1"/>
</dbReference>
<keyword evidence="9 13" id="KW-1133">Transmembrane helix</keyword>
<name>A0AA36LNG4_YERMO</name>
<evidence type="ECO:0000256" key="13">
    <source>
        <dbReference type="SAM" id="Phobius"/>
    </source>
</evidence>
<dbReference type="GO" id="GO:0022904">
    <property type="term" value="P:respiratory electron transport chain"/>
    <property type="evidence" value="ECO:0007669"/>
    <property type="project" value="InterPro"/>
</dbReference>
<dbReference type="RefSeq" id="WP_049678392.1">
    <property type="nucleotide sequence ID" value="NZ_CABMMJ010000002.1"/>
</dbReference>
<keyword evidence="7" id="KW-0479">Metal-binding</keyword>
<accession>A0AA36LNG4</accession>
<protein>
    <submittedName>
        <fullName evidence="15">Cytochrome b561 family protein</fullName>
    </submittedName>
</protein>
<evidence type="ECO:0000256" key="2">
    <source>
        <dbReference type="ARBA" id="ARBA00004651"/>
    </source>
</evidence>
<feature type="transmembrane region" description="Helical" evidence="13">
    <location>
        <begin position="87"/>
        <end position="106"/>
    </location>
</feature>
<feature type="transmembrane region" description="Helical" evidence="13">
    <location>
        <begin position="12"/>
        <end position="30"/>
    </location>
</feature>
<dbReference type="GO" id="GO:0005886">
    <property type="term" value="C:plasma membrane"/>
    <property type="evidence" value="ECO:0007669"/>
    <property type="project" value="UniProtKB-SubCell"/>
</dbReference>
<evidence type="ECO:0000256" key="6">
    <source>
        <dbReference type="ARBA" id="ARBA00022692"/>
    </source>
</evidence>
<dbReference type="InterPro" id="IPR011577">
    <property type="entry name" value="Cyt_b561_bac/Ni-Hgenase"/>
</dbReference>
<dbReference type="GO" id="GO:0046872">
    <property type="term" value="F:metal ion binding"/>
    <property type="evidence" value="ECO:0007669"/>
    <property type="project" value="UniProtKB-KW"/>
</dbReference>
<dbReference type="GO" id="GO:0020037">
    <property type="term" value="F:heme binding"/>
    <property type="evidence" value="ECO:0007669"/>
    <property type="project" value="TreeGrafter"/>
</dbReference>
<evidence type="ECO:0000256" key="11">
    <source>
        <dbReference type="ARBA" id="ARBA00023136"/>
    </source>
</evidence>
<evidence type="ECO:0000256" key="4">
    <source>
        <dbReference type="ARBA" id="ARBA00022475"/>
    </source>
</evidence>
<evidence type="ECO:0000256" key="7">
    <source>
        <dbReference type="ARBA" id="ARBA00022723"/>
    </source>
</evidence>
<keyword evidence="3" id="KW-0813">Transport</keyword>
<keyword evidence="8" id="KW-0249">Electron transport</keyword>
<evidence type="ECO:0000256" key="8">
    <source>
        <dbReference type="ARBA" id="ARBA00022982"/>
    </source>
</evidence>
<dbReference type="InterPro" id="IPR052168">
    <property type="entry name" value="Cytochrome_b561_oxidase"/>
</dbReference>
<evidence type="ECO:0000256" key="12">
    <source>
        <dbReference type="ARBA" id="ARBA00037975"/>
    </source>
</evidence>
<keyword evidence="10" id="KW-0408">Iron</keyword>
<proteinExistence type="inferred from homology"/>
<organism evidence="15 16">
    <name type="scientific">Yersinia mollaretii</name>
    <dbReference type="NCBI Taxonomy" id="33060"/>
    <lineage>
        <taxon>Bacteria</taxon>
        <taxon>Pseudomonadati</taxon>
        <taxon>Pseudomonadota</taxon>
        <taxon>Gammaproteobacteria</taxon>
        <taxon>Enterobacterales</taxon>
        <taxon>Yersiniaceae</taxon>
        <taxon>Yersinia</taxon>
    </lineage>
</organism>
<dbReference type="Proteomes" id="UP000040841">
    <property type="component" value="Unassembled WGS sequence"/>
</dbReference>
<evidence type="ECO:0000313" key="15">
    <source>
        <dbReference type="EMBL" id="CNH90517.1"/>
    </source>
</evidence>
<comment type="cofactor">
    <cofactor evidence="1">
        <name>heme b</name>
        <dbReference type="ChEBI" id="CHEBI:60344"/>
    </cofactor>
</comment>
<feature type="transmembrane region" description="Helical" evidence="13">
    <location>
        <begin position="42"/>
        <end position="66"/>
    </location>
</feature>
<evidence type="ECO:0000256" key="5">
    <source>
        <dbReference type="ARBA" id="ARBA00022617"/>
    </source>
</evidence>
<dbReference type="AlphaFoldDB" id="A0AA36LNG4"/>
<evidence type="ECO:0000256" key="1">
    <source>
        <dbReference type="ARBA" id="ARBA00001970"/>
    </source>
</evidence>
<dbReference type="SUPFAM" id="SSF81342">
    <property type="entry name" value="Transmembrane di-heme cytochromes"/>
    <property type="match status" value="1"/>
</dbReference>